<dbReference type="InterPro" id="IPR005746">
    <property type="entry name" value="Thioredoxin"/>
</dbReference>
<keyword evidence="5" id="KW-0676">Redox-active center</keyword>
<evidence type="ECO:0000256" key="5">
    <source>
        <dbReference type="ARBA" id="ARBA00023284"/>
    </source>
</evidence>
<keyword evidence="4" id="KW-1015">Disulfide bond</keyword>
<name>A0A849HP66_9MICO</name>
<reference evidence="8 9" key="1">
    <citation type="submission" date="2020-04" db="EMBL/GenBank/DDBJ databases">
        <title>Knoellia sp. isolate from air conditioner.</title>
        <authorList>
            <person name="Chea S."/>
            <person name="Kim D.-U."/>
        </authorList>
    </citation>
    <scope>NUCLEOTIDE SEQUENCE [LARGE SCALE GENOMIC DNA]</scope>
    <source>
        <strain evidence="8 9">DB2414S</strain>
    </source>
</reference>
<dbReference type="InterPro" id="IPR017937">
    <property type="entry name" value="Thioredoxin_CS"/>
</dbReference>
<protein>
    <recommendedName>
        <fullName evidence="6">Thioredoxin</fullName>
    </recommendedName>
</protein>
<dbReference type="Gene3D" id="2.30.30.380">
    <property type="entry name" value="Zn-finger domain of Sec23/24"/>
    <property type="match status" value="1"/>
</dbReference>
<evidence type="ECO:0000313" key="9">
    <source>
        <dbReference type="Proteomes" id="UP000588586"/>
    </source>
</evidence>
<dbReference type="SUPFAM" id="SSF52833">
    <property type="entry name" value="Thioredoxin-like"/>
    <property type="match status" value="1"/>
</dbReference>
<accession>A0A849HP66</accession>
<dbReference type="CDD" id="cd02947">
    <property type="entry name" value="TRX_family"/>
    <property type="match status" value="1"/>
</dbReference>
<comment type="caution">
    <text evidence="8">The sequence shown here is derived from an EMBL/GenBank/DDBJ whole genome shotgun (WGS) entry which is preliminary data.</text>
</comment>
<comment type="similarity">
    <text evidence="1">Belongs to the thioredoxin family.</text>
</comment>
<evidence type="ECO:0000256" key="3">
    <source>
        <dbReference type="ARBA" id="ARBA00022982"/>
    </source>
</evidence>
<evidence type="ECO:0000256" key="4">
    <source>
        <dbReference type="ARBA" id="ARBA00023157"/>
    </source>
</evidence>
<dbReference type="AlphaFoldDB" id="A0A849HP66"/>
<dbReference type="PROSITE" id="PS00194">
    <property type="entry name" value="THIOREDOXIN_1"/>
    <property type="match status" value="1"/>
</dbReference>
<dbReference type="GO" id="GO:0015035">
    <property type="term" value="F:protein-disulfide reductase activity"/>
    <property type="evidence" value="ECO:0007669"/>
    <property type="project" value="UniProtKB-UniRule"/>
</dbReference>
<dbReference type="PROSITE" id="PS51352">
    <property type="entry name" value="THIOREDOXIN_2"/>
    <property type="match status" value="1"/>
</dbReference>
<evidence type="ECO:0000259" key="7">
    <source>
        <dbReference type="PROSITE" id="PS51352"/>
    </source>
</evidence>
<keyword evidence="3" id="KW-0249">Electron transport</keyword>
<dbReference type="RefSeq" id="WP_171245333.1">
    <property type="nucleotide sequence ID" value="NZ_JABEPQ010000007.1"/>
</dbReference>
<dbReference type="Proteomes" id="UP000588586">
    <property type="component" value="Unassembled WGS sequence"/>
</dbReference>
<dbReference type="NCBIfam" id="TIGR01068">
    <property type="entry name" value="thioredoxin"/>
    <property type="match status" value="1"/>
</dbReference>
<dbReference type="Pfam" id="PF00085">
    <property type="entry name" value="Thioredoxin"/>
    <property type="match status" value="1"/>
</dbReference>
<proteinExistence type="inferred from homology"/>
<dbReference type="InterPro" id="IPR036249">
    <property type="entry name" value="Thioredoxin-like_sf"/>
</dbReference>
<evidence type="ECO:0000256" key="6">
    <source>
        <dbReference type="NCBIfam" id="TIGR01068"/>
    </source>
</evidence>
<dbReference type="InterPro" id="IPR013766">
    <property type="entry name" value="Thioredoxin_domain"/>
</dbReference>
<gene>
    <name evidence="8" type="primary">trxA</name>
    <name evidence="8" type="ORF">HJG52_19625</name>
</gene>
<sequence>MPGPVIACPHCGTKNRLPLVAKGTPRCAHCKQPLPWLVDAGDGDFDQVVDTKALVVVDLWAPWCGPCRMIAPVLETLSKELAGQVKVVKVNVDDSPRIAMKYKAQSIPMILLMDRGEVVDTIIGAQPAPVLRSQITGALDRRG</sequence>
<evidence type="ECO:0000256" key="2">
    <source>
        <dbReference type="ARBA" id="ARBA00022448"/>
    </source>
</evidence>
<dbReference type="EMBL" id="JABEPQ010000007">
    <property type="protein sequence ID" value="NNM48201.1"/>
    <property type="molecule type" value="Genomic_DNA"/>
</dbReference>
<dbReference type="Gene3D" id="3.40.30.10">
    <property type="entry name" value="Glutaredoxin"/>
    <property type="match status" value="1"/>
</dbReference>
<dbReference type="GO" id="GO:0005829">
    <property type="term" value="C:cytosol"/>
    <property type="evidence" value="ECO:0007669"/>
    <property type="project" value="TreeGrafter"/>
</dbReference>
<dbReference type="FunFam" id="3.40.30.10:FF:000001">
    <property type="entry name" value="Thioredoxin"/>
    <property type="match status" value="1"/>
</dbReference>
<dbReference type="PANTHER" id="PTHR45663:SF11">
    <property type="entry name" value="GEO12009P1"/>
    <property type="match status" value="1"/>
</dbReference>
<feature type="domain" description="Thioredoxin" evidence="7">
    <location>
        <begin position="26"/>
        <end position="140"/>
    </location>
</feature>
<dbReference type="PANTHER" id="PTHR45663">
    <property type="entry name" value="GEO12009P1"/>
    <property type="match status" value="1"/>
</dbReference>
<evidence type="ECO:0000313" key="8">
    <source>
        <dbReference type="EMBL" id="NNM48201.1"/>
    </source>
</evidence>
<dbReference type="GO" id="GO:0045454">
    <property type="term" value="P:cell redox homeostasis"/>
    <property type="evidence" value="ECO:0007669"/>
    <property type="project" value="TreeGrafter"/>
</dbReference>
<keyword evidence="2" id="KW-0813">Transport</keyword>
<organism evidence="8 9">
    <name type="scientific">Knoellia koreensis</name>
    <dbReference type="NCBI Taxonomy" id="2730921"/>
    <lineage>
        <taxon>Bacteria</taxon>
        <taxon>Bacillati</taxon>
        <taxon>Actinomycetota</taxon>
        <taxon>Actinomycetes</taxon>
        <taxon>Micrococcales</taxon>
        <taxon>Intrasporangiaceae</taxon>
        <taxon>Knoellia</taxon>
    </lineage>
</organism>
<evidence type="ECO:0000256" key="1">
    <source>
        <dbReference type="ARBA" id="ARBA00008987"/>
    </source>
</evidence>
<keyword evidence="9" id="KW-1185">Reference proteome</keyword>